<evidence type="ECO:0000256" key="8">
    <source>
        <dbReference type="ARBA" id="ARBA00047835"/>
    </source>
</evidence>
<evidence type="ECO:0000256" key="1">
    <source>
        <dbReference type="ARBA" id="ARBA00010897"/>
    </source>
</evidence>
<keyword evidence="12" id="KW-1185">Reference proteome</keyword>
<evidence type="ECO:0000313" key="11">
    <source>
        <dbReference type="EMBL" id="MBB4065868.1"/>
    </source>
</evidence>
<dbReference type="EC" id="2.4.2.12" evidence="6"/>
<dbReference type="RefSeq" id="WP_183367156.1">
    <property type="nucleotide sequence ID" value="NZ_JACIEZ010000006.1"/>
</dbReference>
<comment type="catalytic activity">
    <reaction evidence="8">
        <text>beta-nicotinamide D-ribonucleotide + diphosphate = 5-phospho-alpha-D-ribose 1-diphosphate + nicotinamide + H(+)</text>
        <dbReference type="Rhea" id="RHEA:16149"/>
        <dbReference type="ChEBI" id="CHEBI:14649"/>
        <dbReference type="ChEBI" id="CHEBI:15378"/>
        <dbReference type="ChEBI" id="CHEBI:17154"/>
        <dbReference type="ChEBI" id="CHEBI:33019"/>
        <dbReference type="ChEBI" id="CHEBI:58017"/>
        <dbReference type="EC" id="2.4.2.12"/>
    </reaction>
    <physiologicalReaction direction="right-to-left" evidence="8">
        <dbReference type="Rhea" id="RHEA:16151"/>
    </physiologicalReaction>
</comment>
<dbReference type="PIRSF" id="PIRSF005943">
    <property type="entry name" value="NMPRT"/>
    <property type="match status" value="1"/>
</dbReference>
<feature type="domain" description="Nicotinate/nicotinamide phosphoribosyltransferase" evidence="9">
    <location>
        <begin position="174"/>
        <end position="412"/>
    </location>
</feature>
<dbReference type="InterPro" id="IPR013785">
    <property type="entry name" value="Aldolase_TIM"/>
</dbReference>
<dbReference type="AlphaFoldDB" id="A0A7W6J8I1"/>
<dbReference type="NCBIfam" id="NF006629">
    <property type="entry name" value="PRK09198.1"/>
    <property type="match status" value="1"/>
</dbReference>
<name>A0A7W6J8I1_9HYPH</name>
<reference evidence="11 12" key="1">
    <citation type="submission" date="2020-08" db="EMBL/GenBank/DDBJ databases">
        <title>Genomic Encyclopedia of Type Strains, Phase IV (KMG-IV): sequencing the most valuable type-strain genomes for metagenomic binning, comparative biology and taxonomic classification.</title>
        <authorList>
            <person name="Goeker M."/>
        </authorList>
    </citation>
    <scope>NUCLEOTIDE SEQUENCE [LARGE SCALE GENOMIC DNA]</scope>
    <source>
        <strain evidence="11 12">DSM 29853</strain>
    </source>
</reference>
<dbReference type="Pfam" id="PF18127">
    <property type="entry name" value="NAMPT_N"/>
    <property type="match status" value="1"/>
</dbReference>
<dbReference type="Pfam" id="PF04095">
    <property type="entry name" value="NAPRTase"/>
    <property type="match status" value="1"/>
</dbReference>
<dbReference type="InterPro" id="IPR016471">
    <property type="entry name" value="Nicotinamide_PRibTrfase"/>
</dbReference>
<protein>
    <recommendedName>
        <fullName evidence="7">Nicotinamide phosphoribosyltransferase</fullName>
        <ecNumber evidence="6">2.4.2.12</ecNumber>
    </recommendedName>
</protein>
<dbReference type="Proteomes" id="UP000528286">
    <property type="component" value="Unassembled WGS sequence"/>
</dbReference>
<keyword evidence="3 11" id="KW-0328">Glycosyltransferase</keyword>
<comment type="caution">
    <text evidence="11">The sequence shown here is derived from an EMBL/GenBank/DDBJ whole genome shotgun (WGS) entry which is preliminary data.</text>
</comment>
<gene>
    <name evidence="11" type="ORF">GGR23_003076</name>
</gene>
<evidence type="ECO:0000259" key="10">
    <source>
        <dbReference type="Pfam" id="PF18127"/>
    </source>
</evidence>
<dbReference type="InterPro" id="IPR036068">
    <property type="entry name" value="Nicotinate_pribotase-like_C"/>
</dbReference>
<evidence type="ECO:0000256" key="2">
    <source>
        <dbReference type="ARBA" id="ARBA00022642"/>
    </source>
</evidence>
<dbReference type="Gene3D" id="3.20.20.70">
    <property type="entry name" value="Aldolase class I"/>
    <property type="match status" value="1"/>
</dbReference>
<dbReference type="EMBL" id="JACIEZ010000006">
    <property type="protein sequence ID" value="MBB4065868.1"/>
    <property type="molecule type" value="Genomic_DNA"/>
</dbReference>
<comment type="similarity">
    <text evidence="1">Belongs to the NAPRTase family.</text>
</comment>
<feature type="domain" description="Nicotinamide phosphoribosyltransferase N-terminal" evidence="10">
    <location>
        <begin position="7"/>
        <end position="99"/>
    </location>
</feature>
<evidence type="ECO:0000259" key="9">
    <source>
        <dbReference type="Pfam" id="PF04095"/>
    </source>
</evidence>
<accession>A0A7W6J8I1</accession>
<evidence type="ECO:0000256" key="5">
    <source>
        <dbReference type="ARBA" id="ARBA00035007"/>
    </source>
</evidence>
<dbReference type="PANTHER" id="PTHR43816">
    <property type="entry name" value="NICOTINAMIDE PHOSPHORIBOSYLTRANSFERASE"/>
    <property type="match status" value="1"/>
</dbReference>
<dbReference type="GO" id="GO:0009435">
    <property type="term" value="P:NAD+ biosynthetic process"/>
    <property type="evidence" value="ECO:0007669"/>
    <property type="project" value="InterPro"/>
</dbReference>
<evidence type="ECO:0000256" key="4">
    <source>
        <dbReference type="ARBA" id="ARBA00022679"/>
    </source>
</evidence>
<dbReference type="SUPFAM" id="SSF51690">
    <property type="entry name" value="Nicotinate/Quinolinate PRTase C-terminal domain-like"/>
    <property type="match status" value="1"/>
</dbReference>
<comment type="pathway">
    <text evidence="5">Cofactor biosynthesis; NAD(+) biosynthesis; nicotinamide D-ribonucleotide from 5-phospho-alpha-D-ribose 1-diphosphate and nicotinamide: step 1/1.</text>
</comment>
<evidence type="ECO:0000256" key="7">
    <source>
        <dbReference type="ARBA" id="ARBA00035036"/>
    </source>
</evidence>
<evidence type="ECO:0000256" key="3">
    <source>
        <dbReference type="ARBA" id="ARBA00022676"/>
    </source>
</evidence>
<dbReference type="InterPro" id="IPR041525">
    <property type="entry name" value="N/Namide_PRibTrfase"/>
</dbReference>
<dbReference type="GO" id="GO:0047280">
    <property type="term" value="F:nicotinamide phosphoribosyltransferase activity"/>
    <property type="evidence" value="ECO:0007669"/>
    <property type="project" value="UniProtKB-EC"/>
</dbReference>
<keyword evidence="2" id="KW-0662">Pyridine nucleotide biosynthesis</keyword>
<dbReference type="PANTHER" id="PTHR43816:SF1">
    <property type="entry name" value="NICOTINAMIDE PHOSPHORIBOSYLTRANSFERASE"/>
    <property type="match status" value="1"/>
</dbReference>
<sequence length="467" mass="51742">MKPDNPILNTDSYKLSHHLQYPPGTRGMSAYVEARGQSMWPDVVFFGLQMFLKDMMQRPVTRQDVAEAEEIATLHGLPFNREGWLWIVSRHGGYLPVRIEALPEGTVVRRGVPLLQVTSTDPESPWVTAYLDTALLRAVWYPSSVASNARKIREQLLPYYERTTDPERVAIETRLHDFGARSATSREQAALGGAAHLVFFERTDTLGALVALRNHYGAPMAGYSLPASEHATMTAWGQGQETQAYRTMLENFARYGAVSVVSDSYDISHAVAEIWGKALKEDVIRSGATVLVRPDSGDPVDTPVQVVAQLAYAFGTELNGRGYKLIRHGVRVLQGDGISTADMGMVLGRMEAMGFSADNIYFGTGSNLIQKVNRDAYGFTMKANARLTEEGRWVDLVKRPAHIADKASKSGRQAVVVEFGELAACRLEDVGRRQNHLVPVYEDGNLLVDWSFDEIRARARAMSGPPR</sequence>
<keyword evidence="4 11" id="KW-0808">Transferase</keyword>
<evidence type="ECO:0000313" key="12">
    <source>
        <dbReference type="Proteomes" id="UP000528286"/>
    </source>
</evidence>
<evidence type="ECO:0000256" key="6">
    <source>
        <dbReference type="ARBA" id="ARBA00035024"/>
    </source>
</evidence>
<proteinExistence type="inferred from homology"/>
<dbReference type="InterPro" id="IPR041529">
    <property type="entry name" value="DUF5598"/>
</dbReference>
<organism evidence="11 12">
    <name type="scientific">Gellertiella hungarica</name>
    <dbReference type="NCBI Taxonomy" id="1572859"/>
    <lineage>
        <taxon>Bacteria</taxon>
        <taxon>Pseudomonadati</taxon>
        <taxon>Pseudomonadota</taxon>
        <taxon>Alphaproteobacteria</taxon>
        <taxon>Hyphomicrobiales</taxon>
        <taxon>Rhizobiaceae</taxon>
        <taxon>Gellertiella</taxon>
    </lineage>
</organism>